<name>B0KB50_THEP3</name>
<dbReference type="Gene3D" id="3.40.50.360">
    <property type="match status" value="1"/>
</dbReference>
<dbReference type="Pfam" id="PF12682">
    <property type="entry name" value="Flavodoxin_4"/>
    <property type="match status" value="1"/>
</dbReference>
<dbReference type="InterPro" id="IPR008254">
    <property type="entry name" value="Flavodoxin/NO_synth"/>
</dbReference>
<dbReference type="eggNOG" id="COG0716">
    <property type="taxonomic scope" value="Bacteria"/>
</dbReference>
<keyword evidence="3" id="KW-1185">Reference proteome</keyword>
<evidence type="ECO:0000313" key="2">
    <source>
        <dbReference type="EMBL" id="ABY95238.1"/>
    </source>
</evidence>
<gene>
    <name evidence="2" type="ordered locus">Teth39_1594</name>
</gene>
<dbReference type="HOGENOM" id="CLU_068890_1_1_9"/>
<evidence type="ECO:0000313" key="3">
    <source>
        <dbReference type="Proteomes" id="UP000002156"/>
    </source>
</evidence>
<dbReference type="SUPFAM" id="SSF52218">
    <property type="entry name" value="Flavoproteins"/>
    <property type="match status" value="1"/>
</dbReference>
<dbReference type="EMBL" id="CP000924">
    <property type="protein sequence ID" value="ABY95238.1"/>
    <property type="molecule type" value="Genomic_DNA"/>
</dbReference>
<dbReference type="GO" id="GO:0010181">
    <property type="term" value="F:FMN binding"/>
    <property type="evidence" value="ECO:0007669"/>
    <property type="project" value="InterPro"/>
</dbReference>
<proteinExistence type="predicted"/>
<dbReference type="STRING" id="340099.Teth39_1594"/>
<evidence type="ECO:0000259" key="1">
    <source>
        <dbReference type="Pfam" id="PF12682"/>
    </source>
</evidence>
<sequence length="137" mass="15561">MAAQNRHYPIKTIKPYPEDYTETTKVAQEEKRLNARPELADKLDDIDSHDVIFLGYPNWWGTMPMAVFTFLESYDFAGKTIVPFCTHECSGMGSSERDIKKLCPTAKVLPGLAIRGSNVNRADKDIADWLKRFGFIS</sequence>
<dbReference type="AlphaFoldDB" id="B0KB50"/>
<reference evidence="3" key="1">
    <citation type="submission" date="2008-01" db="EMBL/GenBank/DDBJ databases">
        <title>Complete sequence of Thermoanaerobacter pseudethanolicus 39E.</title>
        <authorList>
            <person name="Copeland A."/>
            <person name="Lucas S."/>
            <person name="Lapidus A."/>
            <person name="Barry K."/>
            <person name="Glavina del Rio T."/>
            <person name="Dalin E."/>
            <person name="Tice H."/>
            <person name="Pitluck S."/>
            <person name="Bruce D."/>
            <person name="Goodwin L."/>
            <person name="Saunders E."/>
            <person name="Brettin T."/>
            <person name="Detter J.C."/>
            <person name="Han C."/>
            <person name="Schmutz J."/>
            <person name="Larimer F."/>
            <person name="Land M."/>
            <person name="Hauser L."/>
            <person name="Kyrpides N."/>
            <person name="Lykidis A."/>
            <person name="Hemme C."/>
            <person name="Fields M.W."/>
            <person name="He Z."/>
            <person name="Zhou J."/>
            <person name="Richardson P."/>
        </authorList>
    </citation>
    <scope>NUCLEOTIDE SEQUENCE [LARGE SCALE GENOMIC DNA]</scope>
    <source>
        <strain evidence="3">ATCC 33223 / DSM 2355 / 39E</strain>
    </source>
</reference>
<accession>B0KB50</accession>
<dbReference type="RefSeq" id="WP_012269501.1">
    <property type="nucleotide sequence ID" value="NC_010321.1"/>
</dbReference>
<dbReference type="GO" id="GO:0016651">
    <property type="term" value="F:oxidoreductase activity, acting on NAD(P)H"/>
    <property type="evidence" value="ECO:0007669"/>
    <property type="project" value="UniProtKB-ARBA"/>
</dbReference>
<dbReference type="InterPro" id="IPR029039">
    <property type="entry name" value="Flavoprotein-like_sf"/>
</dbReference>
<dbReference type="KEGG" id="tpd:Teth39_1594"/>
<dbReference type="PANTHER" id="PTHR39201">
    <property type="entry name" value="EXPORTED PROTEIN-RELATED"/>
    <property type="match status" value="1"/>
</dbReference>
<protein>
    <recommendedName>
        <fullName evidence="1">Flavodoxin-like domain-containing protein</fullName>
    </recommendedName>
</protein>
<feature type="domain" description="Flavodoxin-like" evidence="1">
    <location>
        <begin position="3"/>
        <end position="131"/>
    </location>
</feature>
<dbReference type="PANTHER" id="PTHR39201:SF1">
    <property type="entry name" value="FLAVODOXIN-LIKE DOMAIN-CONTAINING PROTEIN"/>
    <property type="match status" value="1"/>
</dbReference>
<dbReference type="Proteomes" id="UP000002156">
    <property type="component" value="Chromosome"/>
</dbReference>
<organism evidence="2 3">
    <name type="scientific">Thermoanaerobacter pseudethanolicus (strain ATCC 33223 / 39E)</name>
    <name type="common">Clostridium thermohydrosulfuricum</name>
    <dbReference type="NCBI Taxonomy" id="340099"/>
    <lineage>
        <taxon>Bacteria</taxon>
        <taxon>Bacillati</taxon>
        <taxon>Bacillota</taxon>
        <taxon>Clostridia</taxon>
        <taxon>Thermoanaerobacterales</taxon>
        <taxon>Thermoanaerobacteraceae</taxon>
        <taxon>Thermoanaerobacter</taxon>
    </lineage>
</organism>